<name>A0ACC3T1W0_LIPKO</name>
<dbReference type="Proteomes" id="UP001433508">
    <property type="component" value="Unassembled WGS sequence"/>
</dbReference>
<gene>
    <name evidence="1" type="ORF">V1525DRAFT_402674</name>
</gene>
<keyword evidence="2" id="KW-1185">Reference proteome</keyword>
<evidence type="ECO:0000313" key="2">
    <source>
        <dbReference type="Proteomes" id="UP001433508"/>
    </source>
</evidence>
<accession>A0ACC3T1W0</accession>
<evidence type="ECO:0000313" key="1">
    <source>
        <dbReference type="EMBL" id="KAK9237858.1"/>
    </source>
</evidence>
<sequence length="599" mass="67006">MLALRIQDTLRLRKRGHLSVSKDQTMHVAENDASSRERPSLCGETLKSTTSVSDDQSIGKDVEIVKGKLGNMPSLSIDTSLATKSSSVAVVRSVTPEPPLGSMSTRRRISARYHRLVSFLRTSHERLTSLSRPDLREKKSTPISSSIFTLPSGLESSDFLLLPHASTAPQHHYPTPEMLSRSPPSSRSGAKARRPYPQLPLKGDKQKPDFPHTPYAFYKLLATPYTRLPCSEYLSIYVPLVTTLTAKARQKMETKRRKRVSFGSYNNSKDHHQVSSTSSSGTPVPVNISLRSEDENNCGAENGNRSVFCDENSSRRSGNGKIGSKCTSYSGFYNPPTLRFVGGCRTFGEYLRDFCAWVASHGIENDNVPGIREDEVEELLRTVCVPALLRSMALIEGRNEDYYNTNSVKPPKYSWLGHSTNALRNRNGNNCGGRKRELVKGIGVSYTADRNYIWRKRAEVIFNPEMVLREEHEIADRSNDVVDIRDLARNAEEQLEQLGSFEETGMSNESGLLFREFVDSIFGDSESNIDLAEFTDHLPVVNVNVRELDGDDSSRQEEVTGDLLGTVFHNDVVVSPPTKFQAAINRMWNNSLKKHTRNV</sequence>
<proteinExistence type="predicted"/>
<dbReference type="EMBL" id="MU971363">
    <property type="protein sequence ID" value="KAK9237858.1"/>
    <property type="molecule type" value="Genomic_DNA"/>
</dbReference>
<protein>
    <submittedName>
        <fullName evidence="1">Uncharacterized protein</fullName>
    </submittedName>
</protein>
<comment type="caution">
    <text evidence="1">The sequence shown here is derived from an EMBL/GenBank/DDBJ whole genome shotgun (WGS) entry which is preliminary data.</text>
</comment>
<reference evidence="2" key="1">
    <citation type="journal article" date="2024" name="Front. Bioeng. Biotechnol.">
        <title>Genome-scale model development and genomic sequencing of the oleaginous clade Lipomyces.</title>
        <authorList>
            <person name="Czajka J.J."/>
            <person name="Han Y."/>
            <person name="Kim J."/>
            <person name="Mondo S.J."/>
            <person name="Hofstad B.A."/>
            <person name="Robles A."/>
            <person name="Haridas S."/>
            <person name="Riley R."/>
            <person name="LaButti K."/>
            <person name="Pangilinan J."/>
            <person name="Andreopoulos W."/>
            <person name="Lipzen A."/>
            <person name="Yan J."/>
            <person name="Wang M."/>
            <person name="Ng V."/>
            <person name="Grigoriev I.V."/>
            <person name="Spatafora J.W."/>
            <person name="Magnuson J.K."/>
            <person name="Baker S.E."/>
            <person name="Pomraning K.R."/>
        </authorList>
    </citation>
    <scope>NUCLEOTIDE SEQUENCE [LARGE SCALE GENOMIC DNA]</scope>
    <source>
        <strain evidence="2">CBS 7786</strain>
    </source>
</reference>
<organism evidence="1 2">
    <name type="scientific">Lipomyces kononenkoae</name>
    <name type="common">Yeast</name>
    <dbReference type="NCBI Taxonomy" id="34357"/>
    <lineage>
        <taxon>Eukaryota</taxon>
        <taxon>Fungi</taxon>
        <taxon>Dikarya</taxon>
        <taxon>Ascomycota</taxon>
        <taxon>Saccharomycotina</taxon>
        <taxon>Lipomycetes</taxon>
        <taxon>Lipomycetales</taxon>
        <taxon>Lipomycetaceae</taxon>
        <taxon>Lipomyces</taxon>
    </lineage>
</organism>